<evidence type="ECO:0000313" key="1">
    <source>
        <dbReference type="EMBL" id="GAD04624.1"/>
    </source>
</evidence>
<dbReference type="AlphaFoldDB" id="T1DR06"/>
<protein>
    <submittedName>
        <fullName evidence="1">Uncharacterized protein</fullName>
    </submittedName>
</protein>
<reference evidence="1 2" key="2">
    <citation type="journal article" date="2013" name="Genome Announc.">
        <title>Draft Genome Sequences of Porphyromonas crevioricanis JCM 15906T and Porphyromonas cansulci JCM 13913T Isolated from a Canine Oral Cavity.</title>
        <authorList>
            <person name="Sakamoto M."/>
            <person name="Tanaka N."/>
            <person name="Shiwa Y."/>
            <person name="Yoshikawa H."/>
            <person name="Ohkuma M."/>
        </authorList>
    </citation>
    <scope>NUCLEOTIDE SEQUENCE [LARGE SCALE GENOMIC DNA]</scope>
    <source>
        <strain evidence="1 2">JCM 15906</strain>
    </source>
</reference>
<gene>
    <name evidence="1" type="ORF">PORCRE_314</name>
</gene>
<evidence type="ECO:0000313" key="2">
    <source>
        <dbReference type="Proteomes" id="UP000018031"/>
    </source>
</evidence>
<accession>T1DR06</accession>
<reference evidence="2" key="1">
    <citation type="journal article" date="2013" name="Genome">
        <title>Draft Genome Sequences of Porphyromonas crevioricanis JCM 15906T and Porphyromonas cansulci JCM 13913T Isolated from a Canine Oral Cavity.</title>
        <authorList>
            <person name="Sakamoto M."/>
            <person name="Tanaka N."/>
            <person name="Shiwa Y."/>
            <person name="Yoshikawa H."/>
            <person name="Ohkuma M."/>
        </authorList>
    </citation>
    <scope>NUCLEOTIDE SEQUENCE [LARGE SCALE GENOMIC DNA]</scope>
    <source>
        <strain evidence="2">JCM 15906</strain>
    </source>
</reference>
<organism evidence="1 2">
    <name type="scientific">Porphyromonas crevioricanis JCM 15906</name>
    <dbReference type="NCBI Taxonomy" id="1305617"/>
    <lineage>
        <taxon>Bacteria</taxon>
        <taxon>Pseudomonadati</taxon>
        <taxon>Bacteroidota</taxon>
        <taxon>Bacteroidia</taxon>
        <taxon>Bacteroidales</taxon>
        <taxon>Porphyromonadaceae</taxon>
        <taxon>Porphyromonas</taxon>
    </lineage>
</organism>
<dbReference type="Proteomes" id="UP000018031">
    <property type="component" value="Unassembled WGS sequence"/>
</dbReference>
<sequence>MTQILNFGLSNRCCNCYKKGIATAIDSRFIVLITSYFLGFQIKEEK</sequence>
<comment type="caution">
    <text evidence="1">The sequence shown here is derived from an EMBL/GenBank/DDBJ whole genome shotgun (WGS) entry which is preliminary data.</text>
</comment>
<proteinExistence type="predicted"/>
<dbReference type="EMBL" id="BAOU01000009">
    <property type="protein sequence ID" value="GAD04624.1"/>
    <property type="molecule type" value="Genomic_DNA"/>
</dbReference>
<name>T1DR06_9PORP</name>